<evidence type="ECO:0000313" key="2">
    <source>
        <dbReference type="WBParaSite" id="SSTP_0001100700.1"/>
    </source>
</evidence>
<reference evidence="2" key="1">
    <citation type="submission" date="2015-08" db="UniProtKB">
        <authorList>
            <consortium name="WormBaseParasite"/>
        </authorList>
    </citation>
    <scope>IDENTIFICATION</scope>
</reference>
<dbReference type="AlphaFoldDB" id="A0A0K0ENH0"/>
<dbReference type="WBParaSite" id="SSTP_0001100700.1">
    <property type="protein sequence ID" value="SSTP_0001100700.1"/>
    <property type="gene ID" value="SSTP_0001100700"/>
</dbReference>
<organism evidence="2">
    <name type="scientific">Strongyloides stercoralis</name>
    <name type="common">Threadworm</name>
    <dbReference type="NCBI Taxonomy" id="6248"/>
    <lineage>
        <taxon>Eukaryota</taxon>
        <taxon>Metazoa</taxon>
        <taxon>Ecdysozoa</taxon>
        <taxon>Nematoda</taxon>
        <taxon>Chromadorea</taxon>
        <taxon>Rhabditida</taxon>
        <taxon>Tylenchina</taxon>
        <taxon>Panagrolaimomorpha</taxon>
        <taxon>Strongyloidoidea</taxon>
        <taxon>Strongyloididae</taxon>
        <taxon>Strongyloides</taxon>
    </lineage>
</organism>
<accession>A0A0K0ENH0</accession>
<proteinExistence type="predicted"/>
<protein>
    <submittedName>
        <fullName evidence="2">DUF2428 domain-containing protein</fullName>
    </submittedName>
    <submittedName>
        <fullName evidence="3">Nucleolar 27S pre-rRNA processing Urb2/Npa2 C-terminal domain-containing protein</fullName>
    </submittedName>
</protein>
<keyword evidence="1" id="KW-1185">Reference proteome</keyword>
<dbReference type="Proteomes" id="UP000035681">
    <property type="component" value="Unplaced"/>
</dbReference>
<name>A0A0K0ENH0_STRER</name>
<sequence>MTEEKERFYPTIGVKSAVNLGRKLLSKLLEKESKDDLEILSELVYKIDIMRYIEFKDFIKTELYESCKNLLENDYLNCTSAYFMDFISQCLLMEFYYFGKKNSEEIRNVIDSFYKINNLRKSPIHCLGIYSLEKAIDINYNGNILVNWDNNLKYLVKNPMYNEKFINLIIQHFHSLYDVYENKENLLDIIFRYSLDKEILNKVVMGLSSNAYLVSTRGSTFVPLLIKCLLKLYGEQFNDKNNGEPVNKKSKKSFDSVSTNPISESIFSIVNSNPDDISSILKKISKNGEFQSYCNNNKIDSIVVFINIFDKLFSIFRLKDNYLQIFSSLLISMKALPGNVCIEVIKYLNKMLSSLNTSFANEYLIKITFNNLVYQKDFVNKFQTQQAYVFGEFVANLLVTKTQIKDYTNAEKFLKYLTDYIKTTKKFHIDGEVTNVDIITIIAFYKMFHVMNLKRHINEEYFKELQNIFISFASTVNSIMIYIPNKNNQEINDLKILEKFASLFNAISIIKFILKEIDMDGEIIEDKIVSQIYKISAKCLNGSYFHDLVIATFDTSLIFTESFNFLFYAHHSLNKPFQVLKWKFLCNIVKNNELLMNKVLDTTFTNNEALQELLEALKPYSLDELDLISIFKVIGCIATKKGISFVPVVPYLMKAVVSILPSLENIISSLTMLKTIIKNVRNEKNSLNQVLPTTILLLSSIDYNDFKSKQPKFIITSLNLLVSTVRNILKCDNNKHIITQASLISGIIGKLVKFISEIKYFPSYNVNPNDILHSEHYIALAIKSLKLKKDIYRRLSPYTLSVALGYSRKLTLPYMYLLMLCDKKGIDLVSAKIPLSDRQRFKIIYQQFTKYRISVG</sequence>
<evidence type="ECO:0000313" key="1">
    <source>
        <dbReference type="Proteomes" id="UP000035681"/>
    </source>
</evidence>
<dbReference type="WBParaSite" id="TCONS_00001803.p1">
    <property type="protein sequence ID" value="TCONS_00001803.p1"/>
    <property type="gene ID" value="XLOC_001700"/>
</dbReference>
<evidence type="ECO:0000313" key="3">
    <source>
        <dbReference type="WBParaSite" id="TCONS_00001803.p1"/>
    </source>
</evidence>